<evidence type="ECO:0000313" key="2">
    <source>
        <dbReference type="Proteomes" id="UP000187203"/>
    </source>
</evidence>
<gene>
    <name evidence="1" type="ORF">COLO4_22641</name>
</gene>
<dbReference type="Proteomes" id="UP000187203">
    <property type="component" value="Unassembled WGS sequence"/>
</dbReference>
<dbReference type="EMBL" id="AWUE01018015">
    <property type="protein sequence ID" value="OMO83206.1"/>
    <property type="molecule type" value="Genomic_DNA"/>
</dbReference>
<reference evidence="2" key="1">
    <citation type="submission" date="2013-09" db="EMBL/GenBank/DDBJ databases">
        <title>Corchorus olitorius genome sequencing.</title>
        <authorList>
            <person name="Alam M."/>
            <person name="Haque M.S."/>
            <person name="Islam M.S."/>
            <person name="Emdad E.M."/>
            <person name="Islam M.M."/>
            <person name="Ahmed B."/>
            <person name="Halim A."/>
            <person name="Hossen Q.M.M."/>
            <person name="Hossain M.Z."/>
            <person name="Ahmed R."/>
            <person name="Khan M.M."/>
            <person name="Islam R."/>
            <person name="Rashid M.M."/>
            <person name="Khan S.A."/>
            <person name="Rahman M.S."/>
            <person name="Alam M."/>
            <person name="Yahiya A.S."/>
            <person name="Khan M.S."/>
            <person name="Azam M.S."/>
            <person name="Haque T."/>
            <person name="Lashkar M.Z.H."/>
            <person name="Akhand A.I."/>
            <person name="Morshed G."/>
            <person name="Roy S."/>
            <person name="Uddin K.S."/>
            <person name="Rabeya T."/>
            <person name="Hossain A.S."/>
            <person name="Chowdhury A."/>
            <person name="Snigdha A.R."/>
            <person name="Mortoza M.S."/>
            <person name="Matin S.A."/>
            <person name="Hoque S.M.E."/>
            <person name="Islam M.K."/>
            <person name="Roy D.K."/>
            <person name="Haider R."/>
            <person name="Moosa M.M."/>
            <person name="Elias S.M."/>
            <person name="Hasan A.M."/>
            <person name="Jahan S."/>
            <person name="Shafiuddin M."/>
            <person name="Mahmood N."/>
            <person name="Shommy N.S."/>
        </authorList>
    </citation>
    <scope>NUCLEOTIDE SEQUENCE [LARGE SCALE GENOMIC DNA]</scope>
    <source>
        <strain evidence="2">cv. O-4</strain>
    </source>
</reference>
<dbReference type="AlphaFoldDB" id="A0A1R3IKX9"/>
<protein>
    <submittedName>
        <fullName evidence="1">Uncharacterized protein</fullName>
    </submittedName>
</protein>
<organism evidence="1 2">
    <name type="scientific">Corchorus olitorius</name>
    <dbReference type="NCBI Taxonomy" id="93759"/>
    <lineage>
        <taxon>Eukaryota</taxon>
        <taxon>Viridiplantae</taxon>
        <taxon>Streptophyta</taxon>
        <taxon>Embryophyta</taxon>
        <taxon>Tracheophyta</taxon>
        <taxon>Spermatophyta</taxon>
        <taxon>Magnoliopsida</taxon>
        <taxon>eudicotyledons</taxon>
        <taxon>Gunneridae</taxon>
        <taxon>Pentapetalae</taxon>
        <taxon>rosids</taxon>
        <taxon>malvids</taxon>
        <taxon>Malvales</taxon>
        <taxon>Malvaceae</taxon>
        <taxon>Grewioideae</taxon>
        <taxon>Apeibeae</taxon>
        <taxon>Corchorus</taxon>
    </lineage>
</organism>
<evidence type="ECO:0000313" key="1">
    <source>
        <dbReference type="EMBL" id="OMO83206.1"/>
    </source>
</evidence>
<sequence length="109" mass="12434">MMDESPLFLNGRERIRGCEEMREDESLCRERGQVRICCRIRIRIELLVSWRGEFSLPASKVHFLLLLTEIGNGITELGLFLLNQFELALIGFLSADGPISSWQHITGAN</sequence>
<proteinExistence type="predicted"/>
<name>A0A1R3IKX9_9ROSI</name>
<comment type="caution">
    <text evidence="1">The sequence shown here is derived from an EMBL/GenBank/DDBJ whole genome shotgun (WGS) entry which is preliminary data.</text>
</comment>
<accession>A0A1R3IKX9</accession>
<keyword evidence="2" id="KW-1185">Reference proteome</keyword>